<dbReference type="Gene3D" id="1.10.260.40">
    <property type="entry name" value="lambda repressor-like DNA-binding domains"/>
    <property type="match status" value="1"/>
</dbReference>
<reference evidence="1" key="1">
    <citation type="submission" date="2020-05" db="EMBL/GenBank/DDBJ databases">
        <authorList>
            <person name="Chiriac C."/>
            <person name="Salcher M."/>
            <person name="Ghai R."/>
            <person name="Kavagutti S V."/>
        </authorList>
    </citation>
    <scope>NUCLEOTIDE SEQUENCE</scope>
</reference>
<dbReference type="InterPro" id="IPR010982">
    <property type="entry name" value="Lambda_DNA-bd_dom_sf"/>
</dbReference>
<gene>
    <name evidence="1" type="ORF">UFOVP953_39</name>
</gene>
<accession>A0A6J5PMU5</accession>
<dbReference type="EMBL" id="LR796899">
    <property type="protein sequence ID" value="CAB4173200.1"/>
    <property type="molecule type" value="Genomic_DNA"/>
</dbReference>
<protein>
    <submittedName>
        <fullName evidence="1">DNA-binding transcriptional regulator Cro</fullName>
    </submittedName>
</protein>
<evidence type="ECO:0000313" key="1">
    <source>
        <dbReference type="EMBL" id="CAB4173200.1"/>
    </source>
</evidence>
<dbReference type="SUPFAM" id="SSF47413">
    <property type="entry name" value="lambda repressor-like DNA-binding domains"/>
    <property type="match status" value="1"/>
</dbReference>
<sequence>MKIAQAEAHFGNRRKLAEALGITSQAVSQWAKRGQIPEGMAYKLEVITGGALKVNPIDYIPVAQMVAEIVPQQ</sequence>
<keyword evidence="1" id="KW-0238">DNA-binding</keyword>
<name>A0A6J5PMU5_9CAUD</name>
<dbReference type="GO" id="GO:0003677">
    <property type="term" value="F:DNA binding"/>
    <property type="evidence" value="ECO:0007669"/>
    <property type="project" value="UniProtKB-KW"/>
</dbReference>
<proteinExistence type="predicted"/>
<dbReference type="Pfam" id="PF14549">
    <property type="entry name" value="P22_Cro"/>
    <property type="match status" value="1"/>
</dbReference>
<organism evidence="1">
    <name type="scientific">uncultured Caudovirales phage</name>
    <dbReference type="NCBI Taxonomy" id="2100421"/>
    <lineage>
        <taxon>Viruses</taxon>
        <taxon>Duplodnaviria</taxon>
        <taxon>Heunggongvirae</taxon>
        <taxon>Uroviricota</taxon>
        <taxon>Caudoviricetes</taxon>
        <taxon>Peduoviridae</taxon>
        <taxon>Maltschvirus</taxon>
        <taxon>Maltschvirus maltsch</taxon>
    </lineage>
</organism>